<reference evidence="2" key="1">
    <citation type="submission" date="2022-07" db="EMBL/GenBank/DDBJ databases">
        <authorList>
            <person name="Otstavnykh N."/>
            <person name="Isaeva M."/>
            <person name="Bystritskaya E."/>
        </authorList>
    </citation>
    <scope>NUCLEOTIDE SEQUENCE</scope>
    <source>
        <strain evidence="2">10Alg 79</strain>
    </source>
</reference>
<proteinExistence type="predicted"/>
<dbReference type="RefSeq" id="WP_317625363.1">
    <property type="nucleotide sequence ID" value="NZ_JANFFA010000001.1"/>
</dbReference>
<protein>
    <submittedName>
        <fullName evidence="2">Uncharacterized protein</fullName>
    </submittedName>
</protein>
<keyword evidence="1" id="KW-0812">Transmembrane</keyword>
<evidence type="ECO:0000313" key="3">
    <source>
        <dbReference type="Proteomes" id="UP001227162"/>
    </source>
</evidence>
<feature type="transmembrane region" description="Helical" evidence="1">
    <location>
        <begin position="108"/>
        <end position="128"/>
    </location>
</feature>
<feature type="transmembrane region" description="Helical" evidence="1">
    <location>
        <begin position="177"/>
        <end position="205"/>
    </location>
</feature>
<dbReference type="AlphaFoldDB" id="A0AAJ1U9L2"/>
<keyword evidence="1" id="KW-1133">Transmembrane helix</keyword>
<feature type="transmembrane region" description="Helical" evidence="1">
    <location>
        <begin position="258"/>
        <end position="280"/>
    </location>
</feature>
<gene>
    <name evidence="2" type="ORF">NOI20_06645</name>
</gene>
<feature type="transmembrane region" description="Helical" evidence="1">
    <location>
        <begin position="287"/>
        <end position="304"/>
    </location>
</feature>
<dbReference type="Proteomes" id="UP001227162">
    <property type="component" value="Unassembled WGS sequence"/>
</dbReference>
<keyword evidence="3" id="KW-1185">Reference proteome</keyword>
<accession>A0AAJ1U9L2</accession>
<dbReference type="EMBL" id="JANFFA010000001">
    <property type="protein sequence ID" value="MDQ2093783.1"/>
    <property type="molecule type" value="Genomic_DNA"/>
</dbReference>
<feature type="transmembrane region" description="Helical" evidence="1">
    <location>
        <begin position="212"/>
        <end position="238"/>
    </location>
</feature>
<feature type="transmembrane region" description="Helical" evidence="1">
    <location>
        <begin position="340"/>
        <end position="361"/>
    </location>
</feature>
<sequence>MANSGKVLGTLLVLWAVLAGVSALPGGFRFLTFETDMAHLADILLRLEQGAQLHSDISTPLGAWGFAPFEVLMRAGVPMGHALIWGQALVGALLIPLLWWAGTSRLRTGGAIALGASALIIMAGLTYGRTDASVTFAMHYNRWSWALLLPVLVLVLLPPRSEDARHGWPPLIDGLVIGAAMFALAMIKASSFMAFAPIVILGLVLARNWRGLAVALGVGALGLVWLVATRGVAFILAYADELLVVSRSQLRTAPGASLPELLASPAHLPVTVLAIAALLTMRRVSPGSLPLLFVLLLGAYWATFQNYGNDPLWLIPLGLLLWDTGARPIAGPIAGKWANVLRFEALAAAVIVAPVLFNFALSPLRHLQTPPGGFVPLVLAAPQHGDLQMPASRVSERLLTRKYLEGKAAIEPSQFAGRTLARCGVTGGLITQVRAHVAEIDAAALGLTTQPYVADLFSPHWMMVGWDPLDGSAPWYYGGLPGFKNATHLLVPDCPFMPKAREKALDLIESWIEGKQGRGVTEVLRGTDFTLYRVER</sequence>
<evidence type="ECO:0000313" key="2">
    <source>
        <dbReference type="EMBL" id="MDQ2093783.1"/>
    </source>
</evidence>
<comment type="caution">
    <text evidence="2">The sequence shown here is derived from an EMBL/GenBank/DDBJ whole genome shotgun (WGS) entry which is preliminary data.</text>
</comment>
<keyword evidence="1" id="KW-0472">Membrane</keyword>
<evidence type="ECO:0000256" key="1">
    <source>
        <dbReference type="SAM" id="Phobius"/>
    </source>
</evidence>
<feature type="transmembrane region" description="Helical" evidence="1">
    <location>
        <begin position="82"/>
        <end position="102"/>
    </location>
</feature>
<organism evidence="2 3">
    <name type="scientific">Rhodalgimonas zhirmunskyi</name>
    <dbReference type="NCBI Taxonomy" id="2964767"/>
    <lineage>
        <taxon>Bacteria</taxon>
        <taxon>Pseudomonadati</taxon>
        <taxon>Pseudomonadota</taxon>
        <taxon>Alphaproteobacteria</taxon>
        <taxon>Rhodobacterales</taxon>
        <taxon>Roseobacteraceae</taxon>
        <taxon>Rhodalgimonas</taxon>
    </lineage>
</organism>
<name>A0AAJ1U9L2_9RHOB</name>
<reference evidence="2" key="2">
    <citation type="submission" date="2023-04" db="EMBL/GenBank/DDBJ databases">
        <title>'Rhodoalgimonas zhirmunskyi' gen. nov., isolated from a red alga.</title>
        <authorList>
            <person name="Nedashkovskaya O.I."/>
            <person name="Otstavnykh N.Y."/>
            <person name="Bystritskaya E.P."/>
            <person name="Balabanova L.A."/>
            <person name="Isaeva M.P."/>
        </authorList>
    </citation>
    <scope>NUCLEOTIDE SEQUENCE</scope>
    <source>
        <strain evidence="2">10Alg 79</strain>
    </source>
</reference>